<name>A0ABS4NME7_9BACL</name>
<evidence type="ECO:0008006" key="4">
    <source>
        <dbReference type="Google" id="ProtNLM"/>
    </source>
</evidence>
<comment type="caution">
    <text evidence="2">The sequence shown here is derived from an EMBL/GenBank/DDBJ whole genome shotgun (WGS) entry which is preliminary data.</text>
</comment>
<proteinExistence type="predicted"/>
<keyword evidence="1" id="KW-0472">Membrane</keyword>
<evidence type="ECO:0000256" key="1">
    <source>
        <dbReference type="SAM" id="Phobius"/>
    </source>
</evidence>
<accession>A0ABS4NME7</accession>
<feature type="transmembrane region" description="Helical" evidence="1">
    <location>
        <begin position="29"/>
        <end position="46"/>
    </location>
</feature>
<dbReference type="Proteomes" id="UP000773462">
    <property type="component" value="Unassembled WGS sequence"/>
</dbReference>
<reference evidence="2 3" key="1">
    <citation type="submission" date="2021-03" db="EMBL/GenBank/DDBJ databases">
        <title>Genomic Encyclopedia of Type Strains, Phase IV (KMG-IV): sequencing the most valuable type-strain genomes for metagenomic binning, comparative biology and taxonomic classification.</title>
        <authorList>
            <person name="Goeker M."/>
        </authorList>
    </citation>
    <scope>NUCLEOTIDE SEQUENCE [LARGE SCALE GENOMIC DNA]</scope>
    <source>
        <strain evidence="2 3">DSM 101953</strain>
    </source>
</reference>
<dbReference type="EMBL" id="JAGGLV010000003">
    <property type="protein sequence ID" value="MBP2111193.1"/>
    <property type="molecule type" value="Genomic_DNA"/>
</dbReference>
<organism evidence="2 3">
    <name type="scientific">Paenibacillus silagei</name>
    <dbReference type="NCBI Taxonomy" id="1670801"/>
    <lineage>
        <taxon>Bacteria</taxon>
        <taxon>Bacillati</taxon>
        <taxon>Bacillota</taxon>
        <taxon>Bacilli</taxon>
        <taxon>Bacillales</taxon>
        <taxon>Paenibacillaceae</taxon>
        <taxon>Paenibacillus</taxon>
    </lineage>
</organism>
<keyword evidence="1" id="KW-0812">Transmembrane</keyword>
<keyword evidence="1" id="KW-1133">Transmembrane helix</keyword>
<protein>
    <recommendedName>
        <fullName evidence="4">YqzM family protein</fullName>
    </recommendedName>
</protein>
<gene>
    <name evidence="2" type="ORF">J2Z70_001334</name>
</gene>
<keyword evidence="3" id="KW-1185">Reference proteome</keyword>
<evidence type="ECO:0000313" key="2">
    <source>
        <dbReference type="EMBL" id="MBP2111193.1"/>
    </source>
</evidence>
<sequence length="49" mass="5243">MDMDEGKAALDVRLTKEINKKQKVAEGKFGTGGAVATAFVFGFLLLRAV</sequence>
<evidence type="ECO:0000313" key="3">
    <source>
        <dbReference type="Proteomes" id="UP000773462"/>
    </source>
</evidence>